<protein>
    <submittedName>
        <fullName evidence="2">Uncharacterized protein</fullName>
    </submittedName>
</protein>
<sequence>MLRDSALTECLIDEANRLSLDHSGPADHDDDDDSSSVDLAQMEYNVKQFLLKQNEWSTVHTRRQSLISSSASSVKGNGRNEDRPVRDPCKGLFPGMAVAQQTASYHQLHTGAGSTPAGNVYGNSHKYPINPHRTETNL</sequence>
<feature type="compositionally biased region" description="Basic and acidic residues" evidence="1">
    <location>
        <begin position="78"/>
        <end position="89"/>
    </location>
</feature>
<feature type="region of interest" description="Disordered" evidence="1">
    <location>
        <begin position="116"/>
        <end position="138"/>
    </location>
</feature>
<evidence type="ECO:0000313" key="3">
    <source>
        <dbReference type="Proteomes" id="UP000075901"/>
    </source>
</evidence>
<name>A0A182SB59_9DIPT</name>
<feature type="region of interest" description="Disordered" evidence="1">
    <location>
        <begin position="63"/>
        <end position="92"/>
    </location>
</feature>
<evidence type="ECO:0000256" key="1">
    <source>
        <dbReference type="SAM" id="MobiDB-lite"/>
    </source>
</evidence>
<evidence type="ECO:0000313" key="2">
    <source>
        <dbReference type="EnsemblMetazoa" id="AMAM003271-PA"/>
    </source>
</evidence>
<accession>A0A182SB59</accession>
<organism evidence="2 3">
    <name type="scientific">Anopheles maculatus</name>
    <dbReference type="NCBI Taxonomy" id="74869"/>
    <lineage>
        <taxon>Eukaryota</taxon>
        <taxon>Metazoa</taxon>
        <taxon>Ecdysozoa</taxon>
        <taxon>Arthropoda</taxon>
        <taxon>Hexapoda</taxon>
        <taxon>Insecta</taxon>
        <taxon>Pterygota</taxon>
        <taxon>Neoptera</taxon>
        <taxon>Endopterygota</taxon>
        <taxon>Diptera</taxon>
        <taxon>Nematocera</taxon>
        <taxon>Culicoidea</taxon>
        <taxon>Culicidae</taxon>
        <taxon>Anophelinae</taxon>
        <taxon>Anopheles</taxon>
        <taxon>Anopheles maculatus group</taxon>
    </lineage>
</organism>
<dbReference type="EnsemblMetazoa" id="AMAM003271-RA">
    <property type="protein sequence ID" value="AMAM003271-PA"/>
    <property type="gene ID" value="AMAM003271"/>
</dbReference>
<dbReference type="Proteomes" id="UP000075901">
    <property type="component" value="Unassembled WGS sequence"/>
</dbReference>
<reference evidence="2" key="2">
    <citation type="submission" date="2020-05" db="UniProtKB">
        <authorList>
            <consortium name="EnsemblMetazoa"/>
        </authorList>
    </citation>
    <scope>IDENTIFICATION</scope>
    <source>
        <strain evidence="2">maculatus3</strain>
    </source>
</reference>
<dbReference type="AlphaFoldDB" id="A0A182SB59"/>
<proteinExistence type="predicted"/>
<reference evidence="3" key="1">
    <citation type="submission" date="2013-09" db="EMBL/GenBank/DDBJ databases">
        <title>The Genome Sequence of Anopheles maculatus species B.</title>
        <authorList>
            <consortium name="The Broad Institute Genomics Platform"/>
            <person name="Neafsey D.E."/>
            <person name="Besansky N."/>
            <person name="Howell P."/>
            <person name="Walton C."/>
            <person name="Young S.K."/>
            <person name="Zeng Q."/>
            <person name="Gargeya S."/>
            <person name="Fitzgerald M."/>
            <person name="Haas B."/>
            <person name="Abouelleil A."/>
            <person name="Allen A.W."/>
            <person name="Alvarado L."/>
            <person name="Arachchi H.M."/>
            <person name="Berlin A.M."/>
            <person name="Chapman S.B."/>
            <person name="Gainer-Dewar J."/>
            <person name="Goldberg J."/>
            <person name="Griggs A."/>
            <person name="Gujja S."/>
            <person name="Hansen M."/>
            <person name="Howarth C."/>
            <person name="Imamovic A."/>
            <person name="Ireland A."/>
            <person name="Larimer J."/>
            <person name="McCowan C."/>
            <person name="Murphy C."/>
            <person name="Pearson M."/>
            <person name="Poon T.W."/>
            <person name="Priest M."/>
            <person name="Roberts A."/>
            <person name="Saif S."/>
            <person name="Shea T."/>
            <person name="Sisk P."/>
            <person name="Sykes S."/>
            <person name="Wortman J."/>
            <person name="Nusbaum C."/>
            <person name="Birren B."/>
        </authorList>
    </citation>
    <scope>NUCLEOTIDE SEQUENCE [LARGE SCALE GENOMIC DNA]</scope>
    <source>
        <strain evidence="3">maculatus3</strain>
    </source>
</reference>
<keyword evidence="3" id="KW-1185">Reference proteome</keyword>
<dbReference type="VEuPathDB" id="VectorBase:AMAM003271"/>